<reference evidence="5" key="1">
    <citation type="journal article" date="2022" name="Arch. Microbiol.">
        <title>Pseudodesulfovibrio sediminis sp. nov., a mesophilic and neutrophilic sulfate-reducing bacterium isolated from sediment of a brackish lake.</title>
        <authorList>
            <person name="Takahashi A."/>
            <person name="Kojima H."/>
            <person name="Watanabe M."/>
            <person name="Fukui M."/>
        </authorList>
    </citation>
    <scope>NUCLEOTIDE SEQUENCE</scope>
    <source>
        <strain evidence="5">SF6</strain>
    </source>
</reference>
<dbReference type="HAMAP" id="MF_02087">
    <property type="entry name" value="PLP_homeostasis"/>
    <property type="match status" value="1"/>
</dbReference>
<name>A0ABN6EW37_9BACT</name>
<dbReference type="PROSITE" id="PS01211">
    <property type="entry name" value="UPF0001"/>
    <property type="match status" value="1"/>
</dbReference>
<evidence type="ECO:0000256" key="2">
    <source>
        <dbReference type="HAMAP-Rule" id="MF_02087"/>
    </source>
</evidence>
<dbReference type="PANTHER" id="PTHR10146:SF14">
    <property type="entry name" value="PYRIDOXAL PHOSPHATE HOMEOSTASIS PROTEIN"/>
    <property type="match status" value="1"/>
</dbReference>
<evidence type="ECO:0000313" key="5">
    <source>
        <dbReference type="EMBL" id="BCS89369.1"/>
    </source>
</evidence>
<dbReference type="InterPro" id="IPR011078">
    <property type="entry name" value="PyrdxlP_homeostasis"/>
</dbReference>
<accession>A0ABN6EW37</accession>
<comment type="similarity">
    <text evidence="2 3">Belongs to the pyridoxal phosphate-binding protein YggS/PROSC family.</text>
</comment>
<dbReference type="InterPro" id="IPR001608">
    <property type="entry name" value="Ala_racemase_N"/>
</dbReference>
<comment type="function">
    <text evidence="2">Pyridoxal 5'-phosphate (PLP)-binding protein, which is involved in PLP homeostasis.</text>
</comment>
<dbReference type="InterPro" id="IPR029066">
    <property type="entry name" value="PLP-binding_barrel"/>
</dbReference>
<evidence type="ECO:0000256" key="3">
    <source>
        <dbReference type="RuleBase" id="RU004514"/>
    </source>
</evidence>
<dbReference type="SUPFAM" id="SSF51419">
    <property type="entry name" value="PLP-binding barrel"/>
    <property type="match status" value="1"/>
</dbReference>
<dbReference type="PANTHER" id="PTHR10146">
    <property type="entry name" value="PROLINE SYNTHETASE CO-TRANSCRIBED BACTERIAL HOMOLOG PROTEIN"/>
    <property type="match status" value="1"/>
</dbReference>
<keyword evidence="6" id="KW-1185">Reference proteome</keyword>
<dbReference type="NCBIfam" id="TIGR00044">
    <property type="entry name" value="YggS family pyridoxal phosphate-dependent enzyme"/>
    <property type="match status" value="1"/>
</dbReference>
<dbReference type="EMBL" id="AP024485">
    <property type="protein sequence ID" value="BCS89369.1"/>
    <property type="molecule type" value="Genomic_DNA"/>
</dbReference>
<dbReference type="CDD" id="cd00635">
    <property type="entry name" value="PLPDE_III_YBL036c_like"/>
    <property type="match status" value="1"/>
</dbReference>
<feature type="modified residue" description="N6-(pyridoxal phosphate)lysine" evidence="2">
    <location>
        <position position="40"/>
    </location>
</feature>
<gene>
    <name evidence="5" type="ORF">PSDVSF_26110</name>
</gene>
<evidence type="ECO:0000259" key="4">
    <source>
        <dbReference type="Pfam" id="PF01168"/>
    </source>
</evidence>
<dbReference type="Pfam" id="PF01168">
    <property type="entry name" value="Ala_racemase_N"/>
    <property type="match status" value="1"/>
</dbReference>
<evidence type="ECO:0000256" key="1">
    <source>
        <dbReference type="ARBA" id="ARBA00022898"/>
    </source>
</evidence>
<proteinExistence type="inferred from homology"/>
<keyword evidence="1 2" id="KW-0663">Pyridoxal phosphate</keyword>
<evidence type="ECO:0000313" key="6">
    <source>
        <dbReference type="Proteomes" id="UP001053296"/>
    </source>
</evidence>
<organism evidence="5 6">
    <name type="scientific">Pseudodesulfovibrio sediminis</name>
    <dbReference type="NCBI Taxonomy" id="2810563"/>
    <lineage>
        <taxon>Bacteria</taxon>
        <taxon>Pseudomonadati</taxon>
        <taxon>Thermodesulfobacteriota</taxon>
        <taxon>Desulfovibrionia</taxon>
        <taxon>Desulfovibrionales</taxon>
        <taxon>Desulfovibrionaceae</taxon>
    </lineage>
</organism>
<sequence length="235" mass="25593">MSDRKTELAERVAEVKEQLAAAAALADRNPEDVHLLAVSKLHPASDIRALAETGQMDFGENYVQEALGKLEELSDLDLNFHFIGGLQSNKAKFVSGNFGLVHSVDSRKLAQALHKKAVSLNVVQDILIQVNISGEVQKSGITEELLPDMADAVMEMEGVRLVGLMTMPPFFDDPERARPVFARLRELKVVLEKQVGTKLPHLSMGMSGDFVPAVEEGATLVRIGTQIFGARPPQG</sequence>
<protein>
    <recommendedName>
        <fullName evidence="2">Pyridoxal phosphate homeostasis protein</fullName>
        <shortName evidence="2">PLP homeostasis protein</shortName>
    </recommendedName>
</protein>
<feature type="domain" description="Alanine racemase N-terminal" evidence="4">
    <location>
        <begin position="20"/>
        <end position="232"/>
    </location>
</feature>
<dbReference type="Gene3D" id="3.20.20.10">
    <property type="entry name" value="Alanine racemase"/>
    <property type="match status" value="1"/>
</dbReference>
<dbReference type="RefSeq" id="WP_229591342.1">
    <property type="nucleotide sequence ID" value="NZ_AP024485.1"/>
</dbReference>
<dbReference type="Proteomes" id="UP001053296">
    <property type="component" value="Chromosome"/>
</dbReference>
<dbReference type="PIRSF" id="PIRSF004848">
    <property type="entry name" value="YBL036c_PLPDEIII"/>
    <property type="match status" value="1"/>
</dbReference>